<dbReference type="FunFam" id="3.40.1390.30:FF:000001">
    <property type="entry name" value="GTP cyclohydrolase 1 type 2"/>
    <property type="match status" value="1"/>
</dbReference>
<dbReference type="GO" id="GO:0005737">
    <property type="term" value="C:cytoplasm"/>
    <property type="evidence" value="ECO:0007669"/>
    <property type="project" value="TreeGrafter"/>
</dbReference>
<evidence type="ECO:0000313" key="6">
    <source>
        <dbReference type="EMBL" id="SNC72485.1"/>
    </source>
</evidence>
<dbReference type="Pfam" id="PF01784">
    <property type="entry name" value="DUF34_NIF3"/>
    <property type="match status" value="1"/>
</dbReference>
<name>A0A212U2L0_9MICO</name>
<feature type="binding site" evidence="5">
    <location>
        <position position="94"/>
    </location>
    <ligand>
        <name>a divalent metal cation</name>
        <dbReference type="ChEBI" id="CHEBI:60240"/>
        <label>1</label>
    </ligand>
</feature>
<dbReference type="SUPFAM" id="SSF102705">
    <property type="entry name" value="NIF3 (NGG1p interacting factor 3)-like"/>
    <property type="match status" value="1"/>
</dbReference>
<evidence type="ECO:0000313" key="7">
    <source>
        <dbReference type="Proteomes" id="UP000198122"/>
    </source>
</evidence>
<feature type="binding site" evidence="5">
    <location>
        <position position="133"/>
    </location>
    <ligand>
        <name>a divalent metal cation</name>
        <dbReference type="ChEBI" id="CHEBI:60240"/>
        <label>1</label>
    </ligand>
</feature>
<evidence type="ECO:0000256" key="5">
    <source>
        <dbReference type="PIRSR" id="PIRSR602678-1"/>
    </source>
</evidence>
<feature type="binding site" evidence="5">
    <location>
        <position position="95"/>
    </location>
    <ligand>
        <name>a divalent metal cation</name>
        <dbReference type="ChEBI" id="CHEBI:60240"/>
        <label>1</label>
    </ligand>
</feature>
<dbReference type="AlphaFoldDB" id="A0A212U2L0"/>
<dbReference type="InterPro" id="IPR036069">
    <property type="entry name" value="DUF34/NIF3_sf"/>
</dbReference>
<proteinExistence type="inferred from homology"/>
<evidence type="ECO:0000256" key="1">
    <source>
        <dbReference type="ARBA" id="ARBA00006964"/>
    </source>
</evidence>
<dbReference type="NCBIfam" id="TIGR00486">
    <property type="entry name" value="YbgI_SA1388"/>
    <property type="match status" value="1"/>
</dbReference>
<evidence type="ECO:0000256" key="4">
    <source>
        <dbReference type="ARBA" id="ARBA00022723"/>
    </source>
</evidence>
<evidence type="ECO:0000256" key="2">
    <source>
        <dbReference type="ARBA" id="ARBA00011643"/>
    </source>
</evidence>
<sequence length="312" mass="32482">MVGALVHTGPVTYAPALRTEPYESPQDFGALLLESVLHVLEEMFPPDGALTGDVVGLTVGDPAQPVRSVLFAVDPTLAVVDEAVAGGWDLLVTHHPLLMAGVHAVLTSEPKGAAVTELVRSGVALWNAHTNADVAAQGVNDALAAALGLRDVEPLAEPEGKPLGRVGQLAAPVSLREFAEGLGRVLPSAPVGLRVAGDPDGLVERVAVLGGSGDRELDAVRAAGADVYVTADLRHHPVSEFREHGLLAARSGGADGPFVIDAGHWATESLWLASAAERLAEQVERVHGVRLRTGLSTLVTDPWDFVVATEED</sequence>
<dbReference type="PANTHER" id="PTHR13799:SF14">
    <property type="entry name" value="GTP CYCLOHYDROLASE 1 TYPE 2 HOMOLOG"/>
    <property type="match status" value="1"/>
</dbReference>
<dbReference type="InterPro" id="IPR002678">
    <property type="entry name" value="DUF34/NIF3"/>
</dbReference>
<keyword evidence="4 5" id="KW-0479">Metal-binding</keyword>
<feature type="binding site" evidence="5">
    <location>
        <position position="268"/>
    </location>
    <ligand>
        <name>a divalent metal cation</name>
        <dbReference type="ChEBI" id="CHEBI:60240"/>
        <label>1</label>
    </ligand>
</feature>
<feature type="binding site" evidence="5">
    <location>
        <position position="264"/>
    </location>
    <ligand>
        <name>a divalent metal cation</name>
        <dbReference type="ChEBI" id="CHEBI:60240"/>
        <label>1</label>
    </ligand>
</feature>
<dbReference type="Gene3D" id="3.40.1390.30">
    <property type="entry name" value="NIF3 (NGG1p interacting factor 3)-like"/>
    <property type="match status" value="2"/>
</dbReference>
<dbReference type="EMBL" id="FYEZ01000002">
    <property type="protein sequence ID" value="SNC72485.1"/>
    <property type="molecule type" value="Genomic_DNA"/>
</dbReference>
<gene>
    <name evidence="6" type="ORF">SAMN05445756_1862</name>
</gene>
<organism evidence="6 7">
    <name type="scientific">Kytococcus aerolatus</name>
    <dbReference type="NCBI Taxonomy" id="592308"/>
    <lineage>
        <taxon>Bacteria</taxon>
        <taxon>Bacillati</taxon>
        <taxon>Actinomycetota</taxon>
        <taxon>Actinomycetes</taxon>
        <taxon>Micrococcales</taxon>
        <taxon>Kytococcaceae</taxon>
        <taxon>Kytococcus</taxon>
    </lineage>
</organism>
<dbReference type="PANTHER" id="PTHR13799">
    <property type="entry name" value="NGG1 INTERACTING FACTOR 3"/>
    <property type="match status" value="1"/>
</dbReference>
<dbReference type="GO" id="GO:0046872">
    <property type="term" value="F:metal ion binding"/>
    <property type="evidence" value="ECO:0007669"/>
    <property type="project" value="UniProtKB-KW"/>
</dbReference>
<dbReference type="Proteomes" id="UP000198122">
    <property type="component" value="Unassembled WGS sequence"/>
</dbReference>
<accession>A0A212U2L0</accession>
<comment type="subunit">
    <text evidence="2">Homohexamer.</text>
</comment>
<comment type="similarity">
    <text evidence="1">Belongs to the GTP cyclohydrolase I type 2/NIF3 family.</text>
</comment>
<keyword evidence="7" id="KW-1185">Reference proteome</keyword>
<reference evidence="6 7" key="1">
    <citation type="submission" date="2017-06" db="EMBL/GenBank/DDBJ databases">
        <authorList>
            <person name="Kim H.J."/>
            <person name="Triplett B.A."/>
        </authorList>
    </citation>
    <scope>NUCLEOTIDE SEQUENCE [LARGE SCALE GENOMIC DNA]</scope>
    <source>
        <strain evidence="6 7">DSM 22179</strain>
    </source>
</reference>
<evidence type="ECO:0000256" key="3">
    <source>
        <dbReference type="ARBA" id="ARBA00022112"/>
    </source>
</evidence>
<protein>
    <recommendedName>
        <fullName evidence="3">GTP cyclohydrolase 1 type 2 homolog</fullName>
    </recommendedName>
</protein>